<evidence type="ECO:0000256" key="1">
    <source>
        <dbReference type="SAM" id="MobiDB-lite"/>
    </source>
</evidence>
<accession>A0A2T5IRV1</accession>
<dbReference type="AlphaFoldDB" id="A0A2T5IRV1"/>
<gene>
    <name evidence="2" type="ORF">C8N29_13812</name>
</gene>
<name>A0A2T5IRV1_9GAMM</name>
<evidence type="ECO:0000313" key="2">
    <source>
        <dbReference type="EMBL" id="PTQ86562.1"/>
    </source>
</evidence>
<comment type="caution">
    <text evidence="2">The sequence shown here is derived from an EMBL/GenBank/DDBJ whole genome shotgun (WGS) entry which is preliminary data.</text>
</comment>
<dbReference type="EMBL" id="QAON01000038">
    <property type="protein sequence ID" value="PTQ86562.1"/>
    <property type="molecule type" value="Genomic_DNA"/>
</dbReference>
<dbReference type="Proteomes" id="UP000244223">
    <property type="component" value="Unassembled WGS sequence"/>
</dbReference>
<sequence length="59" mass="6909">MYGVVKDRRYYEQRSQEIAASQIARQKAAAQAEIEHRSKPSRQLDDDEFRAMCGLPPRR</sequence>
<protein>
    <submittedName>
        <fullName evidence="2">Uncharacterized protein</fullName>
    </submittedName>
</protein>
<feature type="compositionally biased region" description="Basic and acidic residues" evidence="1">
    <location>
        <begin position="33"/>
        <end position="44"/>
    </location>
</feature>
<dbReference type="RefSeq" id="WP_107867097.1">
    <property type="nucleotide sequence ID" value="NZ_QAON01000038.1"/>
</dbReference>
<evidence type="ECO:0000313" key="3">
    <source>
        <dbReference type="Proteomes" id="UP000244223"/>
    </source>
</evidence>
<reference evidence="2 3" key="1">
    <citation type="submission" date="2018-04" db="EMBL/GenBank/DDBJ databases">
        <title>Genomic Encyclopedia of Archaeal and Bacterial Type Strains, Phase II (KMG-II): from individual species to whole genera.</title>
        <authorList>
            <person name="Goeker M."/>
        </authorList>
    </citation>
    <scope>NUCLEOTIDE SEQUENCE [LARGE SCALE GENOMIC DNA]</scope>
    <source>
        <strain evidence="2 3">DSM 5822</strain>
    </source>
</reference>
<organism evidence="2 3">
    <name type="scientific">Agitococcus lubricus</name>
    <dbReference type="NCBI Taxonomy" id="1077255"/>
    <lineage>
        <taxon>Bacteria</taxon>
        <taxon>Pseudomonadati</taxon>
        <taxon>Pseudomonadota</taxon>
        <taxon>Gammaproteobacteria</taxon>
        <taxon>Moraxellales</taxon>
        <taxon>Moraxellaceae</taxon>
        <taxon>Agitococcus</taxon>
    </lineage>
</organism>
<feature type="region of interest" description="Disordered" evidence="1">
    <location>
        <begin position="30"/>
        <end position="59"/>
    </location>
</feature>
<keyword evidence="3" id="KW-1185">Reference proteome</keyword>
<proteinExistence type="predicted"/>